<keyword evidence="3" id="KW-0902">Two-component regulatory system</keyword>
<evidence type="ECO:0000256" key="2">
    <source>
        <dbReference type="ARBA" id="ARBA00022777"/>
    </source>
</evidence>
<dbReference type="Pfam" id="PF07730">
    <property type="entry name" value="HisKA_3"/>
    <property type="match status" value="1"/>
</dbReference>
<dbReference type="InterPro" id="IPR050482">
    <property type="entry name" value="Sensor_HK_TwoCompSys"/>
</dbReference>
<evidence type="ECO:0000313" key="6">
    <source>
        <dbReference type="EMBL" id="MRW93194.1"/>
    </source>
</evidence>
<comment type="caution">
    <text evidence="6">The sequence shown here is derived from an EMBL/GenBank/DDBJ whole genome shotgun (WGS) entry which is preliminary data.</text>
</comment>
<dbReference type="Gene3D" id="2.60.40.10">
    <property type="entry name" value="Immunoglobulins"/>
    <property type="match status" value="1"/>
</dbReference>
<accession>A0A6I2L8L8</accession>
<keyword evidence="4" id="KW-0472">Membrane</keyword>
<feature type="domain" description="Histidine kinase/HSP90-like ATPase" evidence="5">
    <location>
        <begin position="897"/>
        <end position="994"/>
    </location>
</feature>
<dbReference type="PANTHER" id="PTHR24421">
    <property type="entry name" value="NITRATE/NITRITE SENSOR PROTEIN NARX-RELATED"/>
    <property type="match status" value="1"/>
</dbReference>
<evidence type="ECO:0000259" key="5">
    <source>
        <dbReference type="SMART" id="SM00387"/>
    </source>
</evidence>
<reference evidence="6 7" key="1">
    <citation type="submission" date="2019-11" db="EMBL/GenBank/DDBJ databases">
        <title>Novel species isolated from a subtropical stream in China.</title>
        <authorList>
            <person name="Lu H."/>
        </authorList>
    </citation>
    <scope>NUCLEOTIDE SEQUENCE [LARGE SCALE GENOMIC DNA]</scope>
    <source>
        <strain evidence="6 7">FT80W</strain>
    </source>
</reference>
<gene>
    <name evidence="6" type="ORF">GJ699_24685</name>
</gene>
<dbReference type="AlphaFoldDB" id="A0A6I2L8L8"/>
<dbReference type="InterPro" id="IPR003594">
    <property type="entry name" value="HATPase_dom"/>
</dbReference>
<keyword evidence="4" id="KW-1133">Transmembrane helix</keyword>
<organism evidence="6 7">
    <name type="scientific">Duganella guangzhouensis</name>
    <dbReference type="NCBI Taxonomy" id="2666084"/>
    <lineage>
        <taxon>Bacteria</taxon>
        <taxon>Pseudomonadati</taxon>
        <taxon>Pseudomonadota</taxon>
        <taxon>Betaproteobacteria</taxon>
        <taxon>Burkholderiales</taxon>
        <taxon>Oxalobacteraceae</taxon>
        <taxon>Telluria group</taxon>
        <taxon>Duganella</taxon>
    </lineage>
</organism>
<dbReference type="Proteomes" id="UP000433309">
    <property type="component" value="Unassembled WGS sequence"/>
</dbReference>
<dbReference type="SMART" id="SM00387">
    <property type="entry name" value="HATPase_c"/>
    <property type="match status" value="1"/>
</dbReference>
<dbReference type="InterPro" id="IPR011712">
    <property type="entry name" value="Sig_transdc_His_kin_sub3_dim/P"/>
</dbReference>
<dbReference type="EMBL" id="WKJK01000015">
    <property type="protein sequence ID" value="MRW93194.1"/>
    <property type="molecule type" value="Genomic_DNA"/>
</dbReference>
<dbReference type="GO" id="GO:0046983">
    <property type="term" value="F:protein dimerization activity"/>
    <property type="evidence" value="ECO:0007669"/>
    <property type="project" value="InterPro"/>
</dbReference>
<dbReference type="SUPFAM" id="SSF55874">
    <property type="entry name" value="ATPase domain of HSP90 chaperone/DNA topoisomerase II/histidine kinase"/>
    <property type="match status" value="1"/>
</dbReference>
<keyword evidence="7" id="KW-1185">Reference proteome</keyword>
<dbReference type="InterPro" id="IPR013783">
    <property type="entry name" value="Ig-like_fold"/>
</dbReference>
<dbReference type="Gene3D" id="2.130.10.10">
    <property type="entry name" value="YVTN repeat-like/Quinoprotein amine dehydrogenase"/>
    <property type="match status" value="2"/>
</dbReference>
<evidence type="ECO:0000256" key="1">
    <source>
        <dbReference type="ARBA" id="ARBA00022679"/>
    </source>
</evidence>
<proteinExistence type="predicted"/>
<dbReference type="GO" id="GO:0016020">
    <property type="term" value="C:membrane"/>
    <property type="evidence" value="ECO:0007669"/>
    <property type="project" value="InterPro"/>
</dbReference>
<name>A0A6I2L8L8_9BURK</name>
<dbReference type="Gene3D" id="3.30.565.10">
    <property type="entry name" value="Histidine kinase-like ATPase, C-terminal domain"/>
    <property type="match status" value="1"/>
</dbReference>
<dbReference type="Pfam" id="PF02518">
    <property type="entry name" value="HATPase_c"/>
    <property type="match status" value="1"/>
</dbReference>
<keyword evidence="1" id="KW-0808">Transferase</keyword>
<sequence length="1020" mass="112912">MKNIRSILRGRCRTLCLPAFILIQVLITANAWALDPLVNLQDYRHDTWRKKDGAPGNLSSMVQTRDGWLWLGNSNGLYRFDGLTFERFVSPAGRRLRGLRISTMYAAENGDLYVAYYEGGFDLIRNGELQVLPNADKAPPEIVFALAPDIDNSVWVATTKGLMRYADNGWQRSADGWGLPAKMTEVIVLDNAELWALVTGTWYRFDRTSKRFRATDRPAETDFFYAPNGDLWQVAGDDVVRLPKAQRGVLRPGFAAHSNANASGKAMFDRDGNLWLLASPNGIARIRKQDIPSSDKFTPSKLPAQRLDQAWQLSSLTTDSMLEDREGNIWVATSTGLEKFSHQNIRTMPLPADASLAVPVADWAGDIWISAGNMERPWNVSAGARPPPIVNMAHSVAVRGHGGAFVTNTPTAIERRYADHTEVLPMPSCGTSSKVSANILVEDKTSTWVTAMPCGTYRYVDGKWHNASEYEMPPTTRNYAAAADGAVWFITQQGTAWRFQNERMQQLATADVGAARFIDVQKDVLVSGSSGTAVLKGSRFERLRAQDPDALRYLAGIMITANGDRWLHGLAGLMLAKSADWEASVRDPQIPLRLETFGARDGYPGDATLSLAANGAIDSKGKLWFVGTEGIGVLDPNQLYRNTVAPVVQITSFKADGRPLQLGNQLHLGDAASKVEIHFAALSLTAPEQMKILYRLEGNESEWQDAGRMRQASYTNLAPGSYRFHVKAANADGVWSEQDAVVRFDLAPRFTQTIWFYLLCAAGVLALGYLLYVLRMRQVVGRLNALLGARLMERERIARALHDSWLQEVHGLVLNFSNVSNTLPAESTSRQRMEELLLRADGVLINGRSAVMGLRAAAVRSSDMERAFDSLGERLQHEHGPLFSLRLRGAVRLLDNTAWEEIYFIGYEALQNAYRHAQAQRVTMTLDYGVEKFTLMVRDDGGGMPPQVLHDGALEGHFGLVGMRERAEIVGGIIELRSPNARGTEVCFSIPSEQAYAVGTQAGWLARLRASLRGLLRRGR</sequence>
<dbReference type="CDD" id="cd16917">
    <property type="entry name" value="HATPase_UhpB-NarQ-NarX-like"/>
    <property type="match status" value="1"/>
</dbReference>
<feature type="transmembrane region" description="Helical" evidence="4">
    <location>
        <begin position="754"/>
        <end position="774"/>
    </location>
</feature>
<evidence type="ECO:0000256" key="3">
    <source>
        <dbReference type="ARBA" id="ARBA00023012"/>
    </source>
</evidence>
<protein>
    <recommendedName>
        <fullName evidence="5">Histidine kinase/HSP90-like ATPase domain-containing protein</fullName>
    </recommendedName>
</protein>
<dbReference type="InterPro" id="IPR011123">
    <property type="entry name" value="Y_Y_Y"/>
</dbReference>
<dbReference type="InterPro" id="IPR036890">
    <property type="entry name" value="HATPase_C_sf"/>
</dbReference>
<dbReference type="PANTHER" id="PTHR24421:SF62">
    <property type="entry name" value="SENSORY TRANSDUCTION HISTIDINE KINASE"/>
    <property type="match status" value="1"/>
</dbReference>
<keyword evidence="4" id="KW-0812">Transmembrane</keyword>
<dbReference type="SUPFAM" id="SSF63829">
    <property type="entry name" value="Calcium-dependent phosphotriesterase"/>
    <property type="match status" value="1"/>
</dbReference>
<dbReference type="RefSeq" id="WP_154381350.1">
    <property type="nucleotide sequence ID" value="NZ_WKJK01000015.1"/>
</dbReference>
<dbReference type="GO" id="GO:0000155">
    <property type="term" value="F:phosphorelay sensor kinase activity"/>
    <property type="evidence" value="ECO:0007669"/>
    <property type="project" value="InterPro"/>
</dbReference>
<evidence type="ECO:0000313" key="7">
    <source>
        <dbReference type="Proteomes" id="UP000433309"/>
    </source>
</evidence>
<evidence type="ECO:0000256" key="4">
    <source>
        <dbReference type="SAM" id="Phobius"/>
    </source>
</evidence>
<dbReference type="InterPro" id="IPR015943">
    <property type="entry name" value="WD40/YVTN_repeat-like_dom_sf"/>
</dbReference>
<keyword evidence="2" id="KW-0418">Kinase</keyword>
<dbReference type="Pfam" id="PF07495">
    <property type="entry name" value="Y_Y_Y"/>
    <property type="match status" value="1"/>
</dbReference>